<organism evidence="1 2">
    <name type="scientific">Acinetobacter shaoyimingii</name>
    <dbReference type="NCBI Taxonomy" id="2715164"/>
    <lineage>
        <taxon>Bacteria</taxon>
        <taxon>Pseudomonadati</taxon>
        <taxon>Pseudomonadota</taxon>
        <taxon>Gammaproteobacteria</taxon>
        <taxon>Moraxellales</taxon>
        <taxon>Moraxellaceae</taxon>
        <taxon>Acinetobacter</taxon>
    </lineage>
</organism>
<dbReference type="Proteomes" id="UP000502297">
    <property type="component" value="Chromosome"/>
</dbReference>
<protein>
    <submittedName>
        <fullName evidence="1">SH3 domain-containing protein</fullName>
    </submittedName>
</protein>
<evidence type="ECO:0000313" key="1">
    <source>
        <dbReference type="EMBL" id="QIO07238.1"/>
    </source>
</evidence>
<sequence length="246" mass="28109">MKIKKLLYLIPFLVFTETYADYGIIQDPDGYVNVRAQASLKAKVVDKLKNGEVVSCSFEKGEQGDSSFCDALYNVNGRVNFDFIHRSRVNFFNGFQKWKFIKTISNKAIYQSGKNQIRIVVQPAEVAIQDFKKTAQAYTHYKNKPFFGTDGGLPSEDGMYQLREIKITYKGKTIIIPQQNLEQYFFPNTPLAKDNFHDHELSEIYSKGNDIYILNSLSNGGAAQYTLLLHLKDGKLIKQSAWSESR</sequence>
<accession>A0A6G8RZL2</accession>
<dbReference type="KEGG" id="asha:G8E00_15500"/>
<dbReference type="RefSeq" id="WP_166226078.1">
    <property type="nucleotide sequence ID" value="NZ_CP049801.1"/>
</dbReference>
<evidence type="ECO:0000313" key="2">
    <source>
        <dbReference type="Proteomes" id="UP000502297"/>
    </source>
</evidence>
<keyword evidence="2" id="KW-1185">Reference proteome</keyword>
<dbReference type="AlphaFoldDB" id="A0A6G8RZL2"/>
<dbReference type="EMBL" id="CP049801">
    <property type="protein sequence ID" value="QIO07238.1"/>
    <property type="molecule type" value="Genomic_DNA"/>
</dbReference>
<gene>
    <name evidence="1" type="ORF">G8E00_15500</name>
</gene>
<reference evidence="1 2" key="1">
    <citation type="submission" date="2020-03" db="EMBL/GenBank/DDBJ databases">
        <authorList>
            <person name="Zhu W."/>
        </authorList>
    </citation>
    <scope>NUCLEOTIDE SEQUENCE [LARGE SCALE GENOMIC DNA]</scope>
    <source>
        <strain evidence="1 2">323-1</strain>
    </source>
</reference>
<proteinExistence type="predicted"/>
<name>A0A6G8RZL2_9GAMM</name>